<feature type="transmembrane region" description="Helical" evidence="7">
    <location>
        <begin position="233"/>
        <end position="255"/>
    </location>
</feature>
<reference evidence="8 9" key="1">
    <citation type="journal article" date="2015" name="Genome Biol. Evol.">
        <title>The genome of winter moth (Operophtera brumata) provides a genomic perspective on sexual dimorphism and phenology.</title>
        <authorList>
            <person name="Derks M.F."/>
            <person name="Smit S."/>
            <person name="Salis L."/>
            <person name="Schijlen E."/>
            <person name="Bossers A."/>
            <person name="Mateman C."/>
            <person name="Pijl A.S."/>
            <person name="de Ridder D."/>
            <person name="Groenen M.A."/>
            <person name="Visser M.E."/>
            <person name="Megens H.J."/>
        </authorList>
    </citation>
    <scope>NUCLEOTIDE SEQUENCE [LARGE SCALE GENOMIC DNA]</scope>
    <source>
        <strain evidence="8">WM2013NL</strain>
        <tissue evidence="8">Head and thorax</tissue>
    </source>
</reference>
<dbReference type="InterPro" id="IPR002293">
    <property type="entry name" value="AA/rel_permease1"/>
</dbReference>
<feature type="region of interest" description="Disordered" evidence="6">
    <location>
        <begin position="427"/>
        <end position="460"/>
    </location>
</feature>
<feature type="transmembrane region" description="Helical" evidence="7">
    <location>
        <begin position="276"/>
        <end position="300"/>
    </location>
</feature>
<dbReference type="EMBL" id="JTDY01001897">
    <property type="protein sequence ID" value="KOB72592.1"/>
    <property type="molecule type" value="Genomic_DNA"/>
</dbReference>
<proteinExistence type="predicted"/>
<keyword evidence="9" id="KW-1185">Reference proteome</keyword>
<feature type="transmembrane region" description="Helical" evidence="7">
    <location>
        <begin position="44"/>
        <end position="69"/>
    </location>
</feature>
<feature type="compositionally biased region" description="Basic and acidic residues" evidence="6">
    <location>
        <begin position="616"/>
        <end position="633"/>
    </location>
</feature>
<comment type="subcellular location">
    <subcellularLocation>
        <location evidence="1">Membrane</location>
        <topology evidence="1">Multi-pass membrane protein</topology>
    </subcellularLocation>
</comment>
<feature type="transmembrane region" description="Helical" evidence="7">
    <location>
        <begin position="75"/>
        <end position="94"/>
    </location>
</feature>
<dbReference type="PANTHER" id="PTHR43243">
    <property type="entry name" value="INNER MEMBRANE TRANSPORTER YGJI-RELATED"/>
    <property type="match status" value="1"/>
</dbReference>
<dbReference type="PANTHER" id="PTHR43243:SF4">
    <property type="entry name" value="CATIONIC AMINO ACID TRANSPORTER 4"/>
    <property type="match status" value="1"/>
</dbReference>
<evidence type="ECO:0000256" key="2">
    <source>
        <dbReference type="ARBA" id="ARBA00022448"/>
    </source>
</evidence>
<organism evidence="8 9">
    <name type="scientific">Operophtera brumata</name>
    <name type="common">Winter moth</name>
    <name type="synonym">Phalaena brumata</name>
    <dbReference type="NCBI Taxonomy" id="104452"/>
    <lineage>
        <taxon>Eukaryota</taxon>
        <taxon>Metazoa</taxon>
        <taxon>Ecdysozoa</taxon>
        <taxon>Arthropoda</taxon>
        <taxon>Hexapoda</taxon>
        <taxon>Insecta</taxon>
        <taxon>Pterygota</taxon>
        <taxon>Neoptera</taxon>
        <taxon>Endopterygota</taxon>
        <taxon>Lepidoptera</taxon>
        <taxon>Glossata</taxon>
        <taxon>Ditrysia</taxon>
        <taxon>Geometroidea</taxon>
        <taxon>Geometridae</taxon>
        <taxon>Larentiinae</taxon>
        <taxon>Operophtera</taxon>
    </lineage>
</organism>
<evidence type="ECO:0000256" key="6">
    <source>
        <dbReference type="SAM" id="MobiDB-lite"/>
    </source>
</evidence>
<evidence type="ECO:0000256" key="1">
    <source>
        <dbReference type="ARBA" id="ARBA00004141"/>
    </source>
</evidence>
<evidence type="ECO:0000256" key="3">
    <source>
        <dbReference type="ARBA" id="ARBA00022692"/>
    </source>
</evidence>
<dbReference type="FunFam" id="1.20.1740.10:FF:000010">
    <property type="entry name" value="probable cationic amino acid transporter"/>
    <property type="match status" value="1"/>
</dbReference>
<comment type="caution">
    <text evidence="8">The sequence shown here is derived from an EMBL/GenBank/DDBJ whole genome shotgun (WGS) entry which is preliminary data.</text>
</comment>
<keyword evidence="4 7" id="KW-1133">Transmembrane helix</keyword>
<feature type="transmembrane region" description="Helical" evidence="7">
    <location>
        <begin position="204"/>
        <end position="221"/>
    </location>
</feature>
<keyword evidence="5 7" id="KW-0472">Membrane</keyword>
<feature type="transmembrane region" description="Helical" evidence="7">
    <location>
        <begin position="395"/>
        <end position="416"/>
    </location>
</feature>
<protein>
    <submittedName>
        <fullName evidence="8">Cationic amino acid transporter 4</fullName>
    </submittedName>
</protein>
<feature type="transmembrane region" description="Helical" evidence="7">
    <location>
        <begin position="555"/>
        <end position="574"/>
    </location>
</feature>
<accession>A0A0L7LAT9</accession>
<feature type="region of interest" description="Disordered" evidence="6">
    <location>
        <begin position="614"/>
        <end position="633"/>
    </location>
</feature>
<keyword evidence="2" id="KW-0813">Transport</keyword>
<dbReference type="Gene3D" id="1.20.1740.10">
    <property type="entry name" value="Amino acid/polyamine transporter I"/>
    <property type="match status" value="1"/>
</dbReference>
<sequence length="633" mass="67039">MPGARHKILGHVLSGFCHKMNRCRPVHSDNMETSLNRCLTTFDITLLGVGHMLGAGIYVITGTVAHFMAGPATSLSFLFAGITSLLAALCYAEFGTRIPRAGSAYAYTYVSIGEFWAFVIGWNIVLEYIIGAASVARAWSGYLDSMFDGAISNATVSLIGNFDDTLLVGTGPPDLLAFVICLTASLILAVGVKTSAYINNGLTILNILVICLVIFLGFYHANLDNWSAKYGGFAPFGSYSVITGAATCFYAFVGFDSISAASEEAKDPSRSIPRATLMSLAIVGVLYILVALALTLMVPYSSIDPVAALPSALGSVGAEWAKYVVGIGAVCGMTSTLLGSLFSLPRCLYAMSADGLLFGFLSNGKSQIPTANLFISGFSAALIALIFNIETLVEFMSIGTLMAYTIVSAGVIILRYQPGPVVGEKGFTPQLESPGDREDSSATGTPGTEAGSPSSEMFDPTPVGRLKPTFAVLEPILGGKTPGTGVTICVCLFAASVTAFNIDCQYIGKYYNIGEAPQWRLAFPNVILTTISCFSLLTIHCFYKNDAPLPFKVPYVPFIPGLCIGLNLSLMTYLDLLTKLGEDTTGLLAGNGNYGWGAVEKTSAIARRVGRFGRGSKGEDRKPIISDDDLARP</sequence>
<evidence type="ECO:0000256" key="7">
    <source>
        <dbReference type="SAM" id="Phobius"/>
    </source>
</evidence>
<feature type="transmembrane region" description="Helical" evidence="7">
    <location>
        <begin position="115"/>
        <end position="139"/>
    </location>
</feature>
<feature type="transmembrane region" description="Helical" evidence="7">
    <location>
        <begin position="371"/>
        <end position="389"/>
    </location>
</feature>
<evidence type="ECO:0000313" key="8">
    <source>
        <dbReference type="EMBL" id="KOB72592.1"/>
    </source>
</evidence>
<feature type="transmembrane region" description="Helical" evidence="7">
    <location>
        <begin position="175"/>
        <end position="192"/>
    </location>
</feature>
<dbReference type="GO" id="GO:0015171">
    <property type="term" value="F:amino acid transmembrane transporter activity"/>
    <property type="evidence" value="ECO:0007669"/>
    <property type="project" value="TreeGrafter"/>
</dbReference>
<keyword evidence="3 7" id="KW-0812">Transmembrane</keyword>
<gene>
    <name evidence="8" type="ORF">OBRU01_09065</name>
</gene>
<dbReference type="AlphaFoldDB" id="A0A0L7LAT9"/>
<feature type="transmembrane region" description="Helical" evidence="7">
    <location>
        <begin position="483"/>
        <end position="502"/>
    </location>
</feature>
<evidence type="ECO:0000313" key="9">
    <source>
        <dbReference type="Proteomes" id="UP000037510"/>
    </source>
</evidence>
<name>A0A0L7LAT9_OPEBR</name>
<feature type="compositionally biased region" description="Polar residues" evidence="6">
    <location>
        <begin position="441"/>
        <end position="455"/>
    </location>
</feature>
<evidence type="ECO:0000256" key="5">
    <source>
        <dbReference type="ARBA" id="ARBA00023136"/>
    </source>
</evidence>
<dbReference type="Pfam" id="PF13520">
    <property type="entry name" value="AA_permease_2"/>
    <property type="match status" value="1"/>
</dbReference>
<feature type="transmembrane region" description="Helical" evidence="7">
    <location>
        <begin position="522"/>
        <end position="543"/>
    </location>
</feature>
<evidence type="ECO:0000256" key="4">
    <source>
        <dbReference type="ARBA" id="ARBA00022989"/>
    </source>
</evidence>
<dbReference type="STRING" id="104452.A0A0L7LAT9"/>
<dbReference type="GO" id="GO:0005886">
    <property type="term" value="C:plasma membrane"/>
    <property type="evidence" value="ECO:0007669"/>
    <property type="project" value="TreeGrafter"/>
</dbReference>
<dbReference type="Proteomes" id="UP000037510">
    <property type="component" value="Unassembled WGS sequence"/>
</dbReference>